<keyword evidence="2" id="KW-1133">Transmembrane helix</keyword>
<evidence type="ECO:0000313" key="4">
    <source>
        <dbReference type="Proteomes" id="UP001626550"/>
    </source>
</evidence>
<keyword evidence="2" id="KW-0812">Transmembrane</keyword>
<keyword evidence="2" id="KW-0472">Membrane</keyword>
<feature type="compositionally biased region" description="Basic and acidic residues" evidence="1">
    <location>
        <begin position="72"/>
        <end position="82"/>
    </location>
</feature>
<organism evidence="3 4">
    <name type="scientific">Cichlidogyrus casuarinus</name>
    <dbReference type="NCBI Taxonomy" id="1844966"/>
    <lineage>
        <taxon>Eukaryota</taxon>
        <taxon>Metazoa</taxon>
        <taxon>Spiralia</taxon>
        <taxon>Lophotrochozoa</taxon>
        <taxon>Platyhelminthes</taxon>
        <taxon>Monogenea</taxon>
        <taxon>Monopisthocotylea</taxon>
        <taxon>Dactylogyridea</taxon>
        <taxon>Ancyrocephalidae</taxon>
        <taxon>Cichlidogyrus</taxon>
    </lineage>
</organism>
<dbReference type="Proteomes" id="UP001626550">
    <property type="component" value="Unassembled WGS sequence"/>
</dbReference>
<name>A0ABD2QC63_9PLAT</name>
<comment type="caution">
    <text evidence="3">The sequence shown here is derived from an EMBL/GenBank/DDBJ whole genome shotgun (WGS) entry which is preliminary data.</text>
</comment>
<feature type="transmembrane region" description="Helical" evidence="2">
    <location>
        <begin position="20"/>
        <end position="44"/>
    </location>
</feature>
<dbReference type="AlphaFoldDB" id="A0ABD2QC63"/>
<evidence type="ECO:0000256" key="1">
    <source>
        <dbReference type="SAM" id="MobiDB-lite"/>
    </source>
</evidence>
<feature type="region of interest" description="Disordered" evidence="1">
    <location>
        <begin position="53"/>
        <end position="82"/>
    </location>
</feature>
<evidence type="ECO:0000256" key="2">
    <source>
        <dbReference type="SAM" id="Phobius"/>
    </source>
</evidence>
<keyword evidence="4" id="KW-1185">Reference proteome</keyword>
<proteinExistence type="predicted"/>
<evidence type="ECO:0000313" key="3">
    <source>
        <dbReference type="EMBL" id="KAL3317145.1"/>
    </source>
</evidence>
<protein>
    <submittedName>
        <fullName evidence="3">Uncharacterized protein</fullName>
    </submittedName>
</protein>
<dbReference type="EMBL" id="JBJKFK010000422">
    <property type="protein sequence ID" value="KAL3317145.1"/>
    <property type="molecule type" value="Genomic_DNA"/>
</dbReference>
<reference evidence="3 4" key="1">
    <citation type="submission" date="2024-11" db="EMBL/GenBank/DDBJ databases">
        <title>Adaptive evolution of stress response genes in parasites aligns with host niche diversity.</title>
        <authorList>
            <person name="Hahn C."/>
            <person name="Resl P."/>
        </authorList>
    </citation>
    <scope>NUCLEOTIDE SEQUENCE [LARGE SCALE GENOMIC DNA]</scope>
    <source>
        <strain evidence="3">EGGRZ-B1_66</strain>
        <tissue evidence="3">Body</tissue>
    </source>
</reference>
<accession>A0ABD2QC63</accession>
<gene>
    <name evidence="3" type="ORF">Ciccas_004199</name>
</gene>
<sequence length="82" mass="9073">MMATLTVDKGYVFAEITHPIALFGISCLTVVGLILLSLLLAILYQVFADSFTSSNFNDDDQEQLSSYSTESLTRRSNFEISV</sequence>